<comment type="function">
    <text evidence="5">Exoribonuclease involved in ribosome biosynthesis. Involved in the processing of ITS1, the internal transcribed spacer localized between the 18S and 5.8S rRNAs.</text>
</comment>
<proteinExistence type="predicted"/>
<gene>
    <name evidence="8" type="primary">g3264</name>
    <name evidence="8" type="ORF">EsDP_00003264</name>
</gene>
<dbReference type="SUPFAM" id="SSF53098">
    <property type="entry name" value="Ribonuclease H-like"/>
    <property type="match status" value="1"/>
</dbReference>
<comment type="caution">
    <text evidence="8">The sequence shown here is derived from an EMBL/GenBank/DDBJ whole genome shotgun (WGS) entry which is preliminary data.</text>
</comment>
<evidence type="ECO:0000256" key="2">
    <source>
        <dbReference type="ARBA" id="ARBA00022722"/>
    </source>
</evidence>
<keyword evidence="2" id="KW-0540">Nuclease</keyword>
<evidence type="ECO:0000256" key="6">
    <source>
        <dbReference type="SAM" id="MobiDB-lite"/>
    </source>
</evidence>
<dbReference type="PANTHER" id="PTHR12801:SF45">
    <property type="entry name" value="RNA EXONUCLEASE 4"/>
    <property type="match status" value="1"/>
</dbReference>
<dbReference type="SMART" id="SM00479">
    <property type="entry name" value="EXOIII"/>
    <property type="match status" value="1"/>
</dbReference>
<feature type="region of interest" description="Disordered" evidence="6">
    <location>
        <begin position="100"/>
        <end position="137"/>
    </location>
</feature>
<dbReference type="InterPro" id="IPR047021">
    <property type="entry name" value="REXO1/3/4-like"/>
</dbReference>
<evidence type="ECO:0000313" key="9">
    <source>
        <dbReference type="Proteomes" id="UP001562357"/>
    </source>
</evidence>
<dbReference type="PANTHER" id="PTHR12801">
    <property type="entry name" value="RNA EXONUCLEASE REXO1 / RECO3 FAMILY MEMBER-RELATED"/>
    <property type="match status" value="1"/>
</dbReference>
<organism evidence="8 9">
    <name type="scientific">Epichloe bromicola</name>
    <dbReference type="NCBI Taxonomy" id="79588"/>
    <lineage>
        <taxon>Eukaryota</taxon>
        <taxon>Fungi</taxon>
        <taxon>Dikarya</taxon>
        <taxon>Ascomycota</taxon>
        <taxon>Pezizomycotina</taxon>
        <taxon>Sordariomycetes</taxon>
        <taxon>Hypocreomycetidae</taxon>
        <taxon>Hypocreales</taxon>
        <taxon>Clavicipitaceae</taxon>
        <taxon>Epichloe</taxon>
    </lineage>
</organism>
<keyword evidence="4" id="KW-0269">Exonuclease</keyword>
<feature type="compositionally biased region" description="Polar residues" evidence="6">
    <location>
        <begin position="100"/>
        <end position="113"/>
    </location>
</feature>
<dbReference type="Gene3D" id="3.30.420.10">
    <property type="entry name" value="Ribonuclease H-like superfamily/Ribonuclease H"/>
    <property type="match status" value="1"/>
</dbReference>
<dbReference type="InterPro" id="IPR036397">
    <property type="entry name" value="RNaseH_sf"/>
</dbReference>
<dbReference type="EMBL" id="BAAFGZ010000101">
    <property type="protein sequence ID" value="GAB0134912.1"/>
    <property type="molecule type" value="Genomic_DNA"/>
</dbReference>
<protein>
    <recommendedName>
        <fullName evidence="7">Exonuclease domain-containing protein</fullName>
    </recommendedName>
</protein>
<evidence type="ECO:0000256" key="1">
    <source>
        <dbReference type="ARBA" id="ARBA00022552"/>
    </source>
</evidence>
<reference evidence="9" key="1">
    <citation type="submission" date="2024-06" db="EMBL/GenBank/DDBJ databases">
        <title>Draft Genome Sequences of Epichloe bromicola Strains Isolated from Elymus ciliaris.</title>
        <authorList>
            <consortium name="Epichloe bromicola genome sequencing consortium"/>
            <person name="Miura A."/>
            <person name="Imano S."/>
            <person name="Ashida A."/>
            <person name="Sato I."/>
            <person name="Chiba S."/>
            <person name="Tanaka A."/>
            <person name="Camagna M."/>
            <person name="Takemoto D."/>
        </authorList>
    </citation>
    <scope>NUCLEOTIDE SEQUENCE [LARGE SCALE GENOMIC DNA]</scope>
    <source>
        <strain evidence="9">DP</strain>
    </source>
</reference>
<keyword evidence="1" id="KW-0698">rRNA processing</keyword>
<accession>A0ABQ0CN85</accession>
<evidence type="ECO:0000313" key="8">
    <source>
        <dbReference type="EMBL" id="GAB0134912.1"/>
    </source>
</evidence>
<evidence type="ECO:0000256" key="4">
    <source>
        <dbReference type="ARBA" id="ARBA00022839"/>
    </source>
</evidence>
<dbReference type="Proteomes" id="UP001562357">
    <property type="component" value="Unassembled WGS sequence"/>
</dbReference>
<evidence type="ECO:0000259" key="7">
    <source>
        <dbReference type="SMART" id="SM00479"/>
    </source>
</evidence>
<sequence length="393" mass="43207">MESKICHGPVQPTAEALLQLQSSAHSLHELQKAGYILSQLPAAEIERKKRCKQCCKVLSKERRNRPRAKPRLPLAPVVGVAASDTSQALSLQKNPVAATASNALSDTSQQQAMDSAESGERGAGPETGQPDETPLTWTCCSKPPLSKPCSGREQHTARQYKADELEKNWRFYETPTGSLPSHVAAVALDCEMGTASSGESELIRISVVDYFTGAVLLDKLVYPNVRMAHYNTRFSGVTRHAMEEARRRHNCLIGRDAARQALYKFVGPNTVVVGHATHGDLSCLRWIHRLVVDTILIETERRQIELAFSKALDDKRPADIQEGAAHADVGAEVEGNKSDMLQKEGGLSLKALALKRLDRVIQIKGRGHDSLEDALATRDLLHWYMANPLNLDT</sequence>
<keyword evidence="3" id="KW-0378">Hydrolase</keyword>
<feature type="domain" description="Exonuclease" evidence="7">
    <location>
        <begin position="184"/>
        <end position="390"/>
    </location>
</feature>
<name>A0ABQ0CN85_9HYPO</name>
<dbReference type="InterPro" id="IPR013520">
    <property type="entry name" value="Ribonucl_H"/>
</dbReference>
<dbReference type="InterPro" id="IPR012337">
    <property type="entry name" value="RNaseH-like_sf"/>
</dbReference>
<dbReference type="CDD" id="cd06137">
    <property type="entry name" value="DEDDh_RNase"/>
    <property type="match status" value="1"/>
</dbReference>
<keyword evidence="9" id="KW-1185">Reference proteome</keyword>
<evidence type="ECO:0000256" key="5">
    <source>
        <dbReference type="ARBA" id="ARBA00025599"/>
    </source>
</evidence>
<evidence type="ECO:0000256" key="3">
    <source>
        <dbReference type="ARBA" id="ARBA00022801"/>
    </source>
</evidence>